<accession>A0A2N3IHF0</accession>
<dbReference type="AlphaFoldDB" id="A0A2N3IHF0"/>
<feature type="transmembrane region" description="Helical" evidence="1">
    <location>
        <begin position="538"/>
        <end position="561"/>
    </location>
</feature>
<evidence type="ECO:0000256" key="1">
    <source>
        <dbReference type="SAM" id="Phobius"/>
    </source>
</evidence>
<dbReference type="Pfam" id="PF23357">
    <property type="entry name" value="DUF7088"/>
    <property type="match status" value="1"/>
</dbReference>
<dbReference type="Pfam" id="PF09822">
    <property type="entry name" value="ABC_transp_aux"/>
    <property type="match status" value="1"/>
</dbReference>
<dbReference type="InterPro" id="IPR019196">
    <property type="entry name" value="ABC_transp_unknown"/>
</dbReference>
<dbReference type="OrthoDB" id="9777219at2"/>
<keyword evidence="1" id="KW-1133">Transmembrane helix</keyword>
<organism evidence="4 5">
    <name type="scientific">Raineya orbicola</name>
    <dbReference type="NCBI Taxonomy" id="2016530"/>
    <lineage>
        <taxon>Bacteria</taxon>
        <taxon>Pseudomonadati</taxon>
        <taxon>Bacteroidota</taxon>
        <taxon>Cytophagia</taxon>
        <taxon>Cytophagales</taxon>
        <taxon>Raineyaceae</taxon>
        <taxon>Raineya</taxon>
    </lineage>
</organism>
<comment type="caution">
    <text evidence="4">The sequence shown here is derived from an EMBL/GenBank/DDBJ whole genome shotgun (WGS) entry which is preliminary data.</text>
</comment>
<name>A0A2N3IHF0_9BACT</name>
<reference evidence="4 5" key="1">
    <citation type="submission" date="2017-06" db="EMBL/GenBank/DDBJ databases">
        <title>Raineya orbicola gen. nov., sp. nov. a slightly thermophilic bacterium of the phylum Bacteroidetes and the description of Raineyaceae fam. nov.</title>
        <authorList>
            <person name="Albuquerque L."/>
            <person name="Polonia A.R.M."/>
            <person name="Barroso C."/>
            <person name="Froufe H.J.C."/>
            <person name="Lage O."/>
            <person name="Lobo-Da-Cunha A."/>
            <person name="Egas C."/>
            <person name="Da Costa M.S."/>
        </authorList>
    </citation>
    <scope>NUCLEOTIDE SEQUENCE [LARGE SCALE GENOMIC DNA]</scope>
    <source>
        <strain evidence="4 5">SPSPC-11</strain>
    </source>
</reference>
<dbReference type="RefSeq" id="WP_101358548.1">
    <property type="nucleotide sequence ID" value="NZ_NKXO01000017.1"/>
</dbReference>
<feature type="domain" description="DUF7088" evidence="3">
    <location>
        <begin position="34"/>
        <end position="144"/>
    </location>
</feature>
<sequence length="574" mass="65839">MLKRNLLKTIAVPLVLIALYLISQSFVFRIDLTEDKRYTISDATKTILENLEEEIFVKIYLEGENLPASYRMFRNAIAEHLQEFKRYAGKKLKFKFIDPLTIKSKAEKDTLFKNFQQNGINPTPVAVYKEGERNEKFIFPAAEIIGGQGSLFVSLLNSDMRAVAVNEDLEARLLNNAIENIEYTLIEGIYQIIQKKPKRIGFIYGHGELPPIFVSDAAQTLSQKYEIFPVDLPQSPSLDGLDAIIVAKPTQGFSDDDKFKLDQFIMKGGKALFFVDALDIREDSINTPRGAVSIPYTEFVESMTEFFFNYGVRFNMNFIEDVQNFGIIGLVVGEYGGKPKIETLPWRHYLAIRNFYTHPTTKNLEALWGRYVSSLDTVASAGKIKKIPLASSSPYSLVVAYPVIIKYDEARQNPDMEKYKRGKPYTLMYLLEGKFTSLYQKRILPSDPRYKNFIPESQPTKILVCADGDFLRNSVNAKTKQILPLGYDKFTGVQFANKQFLQNILSYMLDENGIILSRNKEIMLRPLDKKKLQNQRTFWQWFNVGLPVVFLIIFGIAWNAWRKGKYAVPFKEVV</sequence>
<dbReference type="EMBL" id="NKXO01000017">
    <property type="protein sequence ID" value="PKQ69721.1"/>
    <property type="molecule type" value="Genomic_DNA"/>
</dbReference>
<dbReference type="InterPro" id="IPR055396">
    <property type="entry name" value="DUF7088"/>
</dbReference>
<dbReference type="Proteomes" id="UP000233387">
    <property type="component" value="Unassembled WGS sequence"/>
</dbReference>
<evidence type="ECO:0000259" key="2">
    <source>
        <dbReference type="Pfam" id="PF09822"/>
    </source>
</evidence>
<proteinExistence type="predicted"/>
<feature type="domain" description="ABC-type uncharacterised transport system" evidence="2">
    <location>
        <begin position="198"/>
        <end position="503"/>
    </location>
</feature>
<evidence type="ECO:0000313" key="5">
    <source>
        <dbReference type="Proteomes" id="UP000233387"/>
    </source>
</evidence>
<dbReference type="InterPro" id="IPR019863">
    <property type="entry name" value="Motility-assoc_ABC-rel_GldG"/>
</dbReference>
<keyword evidence="1" id="KW-0472">Membrane</keyword>
<dbReference type="NCBIfam" id="TIGR03521">
    <property type="entry name" value="GldG"/>
    <property type="match status" value="1"/>
</dbReference>
<protein>
    <submittedName>
        <fullName evidence="4">GldG: gliding-associated putative ABC transporter substrate-binding component GldG</fullName>
    </submittedName>
</protein>
<keyword evidence="5" id="KW-1185">Reference proteome</keyword>
<evidence type="ECO:0000259" key="3">
    <source>
        <dbReference type="Pfam" id="PF23357"/>
    </source>
</evidence>
<keyword evidence="1" id="KW-0812">Transmembrane</keyword>
<evidence type="ECO:0000313" key="4">
    <source>
        <dbReference type="EMBL" id="PKQ69721.1"/>
    </source>
</evidence>
<gene>
    <name evidence="4" type="ORF">Rain11_1284</name>
</gene>